<feature type="signal peptide" evidence="2">
    <location>
        <begin position="1"/>
        <end position="18"/>
    </location>
</feature>
<organism evidence="3 4">
    <name type="scientific">Actinokineospora xionganensis</name>
    <dbReference type="NCBI Taxonomy" id="2684470"/>
    <lineage>
        <taxon>Bacteria</taxon>
        <taxon>Bacillati</taxon>
        <taxon>Actinomycetota</taxon>
        <taxon>Actinomycetes</taxon>
        <taxon>Pseudonocardiales</taxon>
        <taxon>Pseudonocardiaceae</taxon>
        <taxon>Actinokineospora</taxon>
    </lineage>
</organism>
<proteinExistence type="predicted"/>
<dbReference type="PROSITE" id="PS51257">
    <property type="entry name" value="PROKAR_LIPOPROTEIN"/>
    <property type="match status" value="1"/>
</dbReference>
<feature type="region of interest" description="Disordered" evidence="1">
    <location>
        <begin position="24"/>
        <end position="61"/>
    </location>
</feature>
<sequence>MNRIGTVLGAGALLVALAACGTSDRSPEIQPAPSTAPVGQPGLTPPADAVPVAGPQLDGTALPAEFPTKVWTESGGKTLGATAQEGGCGKASAEVAEQSAEKVVLVLVETTPAKAEMCTMDIRFPTVTAELDEPLGGRKVVLRAEQRKS</sequence>
<dbReference type="Proteomes" id="UP000734823">
    <property type="component" value="Unassembled WGS sequence"/>
</dbReference>
<evidence type="ECO:0008006" key="5">
    <source>
        <dbReference type="Google" id="ProtNLM"/>
    </source>
</evidence>
<evidence type="ECO:0000256" key="2">
    <source>
        <dbReference type="SAM" id="SignalP"/>
    </source>
</evidence>
<reference evidence="3 4" key="1">
    <citation type="submission" date="2020-06" db="EMBL/GenBank/DDBJ databases">
        <title>Actinokineospora xiongansis sp. nov., isolated from soil of Baiyangdian.</title>
        <authorList>
            <person name="Zhang X."/>
        </authorList>
    </citation>
    <scope>NUCLEOTIDE SEQUENCE [LARGE SCALE GENOMIC DNA]</scope>
    <source>
        <strain evidence="3 4">HBU206404</strain>
    </source>
</reference>
<keyword evidence="2" id="KW-0732">Signal</keyword>
<name>A0ABR7L4M9_9PSEU</name>
<accession>A0ABR7L4M9</accession>
<dbReference type="RefSeq" id="WP_187220168.1">
    <property type="nucleotide sequence ID" value="NZ_JABVED010000005.1"/>
</dbReference>
<evidence type="ECO:0000313" key="3">
    <source>
        <dbReference type="EMBL" id="MBC6447644.1"/>
    </source>
</evidence>
<keyword evidence="4" id="KW-1185">Reference proteome</keyword>
<comment type="caution">
    <text evidence="3">The sequence shown here is derived from an EMBL/GenBank/DDBJ whole genome shotgun (WGS) entry which is preliminary data.</text>
</comment>
<protein>
    <recommendedName>
        <fullName evidence="5">Subtilisin inhibitor-like</fullName>
    </recommendedName>
</protein>
<evidence type="ECO:0000256" key="1">
    <source>
        <dbReference type="SAM" id="MobiDB-lite"/>
    </source>
</evidence>
<gene>
    <name evidence="3" type="ORF">GPZ80_10720</name>
</gene>
<dbReference type="EMBL" id="JABVED010000005">
    <property type="protein sequence ID" value="MBC6447644.1"/>
    <property type="molecule type" value="Genomic_DNA"/>
</dbReference>
<evidence type="ECO:0000313" key="4">
    <source>
        <dbReference type="Proteomes" id="UP000734823"/>
    </source>
</evidence>
<feature type="chain" id="PRO_5045281982" description="Subtilisin inhibitor-like" evidence="2">
    <location>
        <begin position="19"/>
        <end position="149"/>
    </location>
</feature>